<evidence type="ECO:0000313" key="2">
    <source>
        <dbReference type="EMBL" id="CAF88360.1"/>
    </source>
</evidence>
<proteinExistence type="predicted"/>
<name>Q4TFH2_TETNG</name>
<dbReference type="EMBL" id="CAAE01004484">
    <property type="protein sequence ID" value="CAF88360.1"/>
    <property type="molecule type" value="Genomic_DNA"/>
</dbReference>
<gene>
    <name evidence="2" type="ORF">GSTENG00001639001</name>
</gene>
<feature type="compositionally biased region" description="Low complexity" evidence="1">
    <location>
        <begin position="98"/>
        <end position="108"/>
    </location>
</feature>
<feature type="region of interest" description="Disordered" evidence="1">
    <location>
        <begin position="96"/>
        <end position="128"/>
    </location>
</feature>
<dbReference type="AlphaFoldDB" id="Q4TFH2"/>
<evidence type="ECO:0000256" key="1">
    <source>
        <dbReference type="SAM" id="MobiDB-lite"/>
    </source>
</evidence>
<reference evidence="2" key="1">
    <citation type="journal article" date="2004" name="Nature">
        <title>Genome duplication in the teleost fish Tetraodon nigroviridis reveals the early vertebrate proto-karyotype.</title>
        <authorList>
            <person name="Jaillon O."/>
            <person name="Aury J.-M."/>
            <person name="Brunet F."/>
            <person name="Petit J.-L."/>
            <person name="Stange-Thomann N."/>
            <person name="Mauceli E."/>
            <person name="Bouneau L."/>
            <person name="Fischer C."/>
            <person name="Ozouf-Costaz C."/>
            <person name="Bernot A."/>
            <person name="Nicaud S."/>
            <person name="Jaffe D."/>
            <person name="Fisher S."/>
            <person name="Lutfalla G."/>
            <person name="Dossat C."/>
            <person name="Segurens B."/>
            <person name="Dasilva C."/>
            <person name="Salanoubat M."/>
            <person name="Levy M."/>
            <person name="Boudet N."/>
            <person name="Castellano S."/>
            <person name="Anthouard V."/>
            <person name="Jubin C."/>
            <person name="Castelli V."/>
            <person name="Katinka M."/>
            <person name="Vacherie B."/>
            <person name="Biemont C."/>
            <person name="Skalli Z."/>
            <person name="Cattolico L."/>
            <person name="Poulain J."/>
            <person name="De Berardinis V."/>
            <person name="Cruaud C."/>
            <person name="Duprat S."/>
            <person name="Brottier P."/>
            <person name="Coutanceau J.-P."/>
            <person name="Gouzy J."/>
            <person name="Parra G."/>
            <person name="Lardier G."/>
            <person name="Chapple C."/>
            <person name="McKernan K.J."/>
            <person name="McEwan P."/>
            <person name="Bosak S."/>
            <person name="Kellis M."/>
            <person name="Volff J.-N."/>
            <person name="Guigo R."/>
            <person name="Zody M.C."/>
            <person name="Mesirov J."/>
            <person name="Lindblad-Toh K."/>
            <person name="Birren B."/>
            <person name="Nusbaum C."/>
            <person name="Kahn D."/>
            <person name="Robinson-Rechavi M."/>
            <person name="Laudet V."/>
            <person name="Schachter V."/>
            <person name="Quetier F."/>
            <person name="Saurin W."/>
            <person name="Scarpelli C."/>
            <person name="Wincker P."/>
            <person name="Lander E.S."/>
            <person name="Weissenbach J."/>
            <person name="Roest Crollius H."/>
        </authorList>
    </citation>
    <scope>NUCLEOTIDE SEQUENCE [LARGE SCALE GENOMIC DNA]</scope>
</reference>
<sequence length="203" mass="21400">PHGAVVGRPGHRGLDHLPLLHPLRQHPLLHQRPGQQADADGGGPGSDRVRGHRGRGRRPAGRGQRGGRRHLQLLLLPLLPLPGLALHHDDAHQLVQVSPCSSSSSSTAPNPPEPPLKPGSGPQARLGVPGHAELHAGRVGEDQLQLDRAGPVRLDPGGPAGAPQQGLQLRRLRSGCFLLLATLQRAIPSSGRLHDTNDGFEGL</sequence>
<protein>
    <submittedName>
        <fullName evidence="2">(spotted green pufferfish) hypothetical protein</fullName>
    </submittedName>
</protein>
<dbReference type="KEGG" id="tng:GSTEN00001639G001"/>
<reference evidence="2" key="2">
    <citation type="submission" date="2004-02" db="EMBL/GenBank/DDBJ databases">
        <authorList>
            <consortium name="Genoscope"/>
            <consortium name="Whitehead Institute Centre for Genome Research"/>
        </authorList>
    </citation>
    <scope>NUCLEOTIDE SEQUENCE</scope>
</reference>
<feature type="region of interest" description="Disordered" evidence="1">
    <location>
        <begin position="31"/>
        <end position="68"/>
    </location>
</feature>
<accession>Q4TFH2</accession>
<organism evidence="2">
    <name type="scientific">Tetraodon nigroviridis</name>
    <name type="common">Spotted green pufferfish</name>
    <name type="synonym">Chelonodon nigroviridis</name>
    <dbReference type="NCBI Taxonomy" id="99883"/>
    <lineage>
        <taxon>Eukaryota</taxon>
        <taxon>Metazoa</taxon>
        <taxon>Chordata</taxon>
        <taxon>Craniata</taxon>
        <taxon>Vertebrata</taxon>
        <taxon>Euteleostomi</taxon>
        <taxon>Actinopterygii</taxon>
        <taxon>Neopterygii</taxon>
        <taxon>Teleostei</taxon>
        <taxon>Neoteleostei</taxon>
        <taxon>Acanthomorphata</taxon>
        <taxon>Eupercaria</taxon>
        <taxon>Tetraodontiformes</taxon>
        <taxon>Tetradontoidea</taxon>
        <taxon>Tetraodontidae</taxon>
        <taxon>Tetraodon</taxon>
    </lineage>
</organism>
<feature type="non-terminal residue" evidence="2">
    <location>
        <position position="203"/>
    </location>
</feature>
<feature type="compositionally biased region" description="Basic residues" evidence="1">
    <location>
        <begin position="50"/>
        <end position="68"/>
    </location>
</feature>
<comment type="caution">
    <text evidence="2">The sequence shown here is derived from an EMBL/GenBank/DDBJ whole genome shotgun (WGS) entry which is preliminary data.</text>
</comment>